<dbReference type="AlphaFoldDB" id="A0A381VDA2"/>
<accession>A0A381VDA2</accession>
<keyword evidence="4 7" id="KW-0812">Transmembrane</keyword>
<keyword evidence="3" id="KW-0997">Cell inner membrane</keyword>
<feature type="transmembrane region" description="Helical" evidence="7">
    <location>
        <begin position="392"/>
        <end position="411"/>
    </location>
</feature>
<evidence type="ECO:0000256" key="4">
    <source>
        <dbReference type="ARBA" id="ARBA00022692"/>
    </source>
</evidence>
<organism evidence="9">
    <name type="scientific">marine metagenome</name>
    <dbReference type="NCBI Taxonomy" id="408172"/>
    <lineage>
        <taxon>unclassified sequences</taxon>
        <taxon>metagenomes</taxon>
        <taxon>ecological metagenomes</taxon>
    </lineage>
</organism>
<feature type="transmembrane region" description="Helical" evidence="7">
    <location>
        <begin position="100"/>
        <end position="126"/>
    </location>
</feature>
<feature type="transmembrane region" description="Helical" evidence="7">
    <location>
        <begin position="279"/>
        <end position="301"/>
    </location>
</feature>
<dbReference type="EMBL" id="UINC01008526">
    <property type="protein sequence ID" value="SVA38349.1"/>
    <property type="molecule type" value="Genomic_DNA"/>
</dbReference>
<feature type="transmembrane region" description="Helical" evidence="7">
    <location>
        <begin position="352"/>
        <end position="380"/>
    </location>
</feature>
<reference evidence="9" key="1">
    <citation type="submission" date="2018-05" db="EMBL/GenBank/DDBJ databases">
        <authorList>
            <person name="Lanie J.A."/>
            <person name="Ng W.-L."/>
            <person name="Kazmierczak K.M."/>
            <person name="Andrzejewski T.M."/>
            <person name="Davidsen T.M."/>
            <person name="Wayne K.J."/>
            <person name="Tettelin H."/>
            <person name="Glass J.I."/>
            <person name="Rusch D."/>
            <person name="Podicherti R."/>
            <person name="Tsui H.-C.T."/>
            <person name="Winkler M.E."/>
        </authorList>
    </citation>
    <scope>NUCLEOTIDE SEQUENCE</scope>
</reference>
<feature type="transmembrane region" description="Helical" evidence="7">
    <location>
        <begin position="12"/>
        <end position="38"/>
    </location>
</feature>
<dbReference type="InterPro" id="IPR004681">
    <property type="entry name" value="TRAP_DctM"/>
</dbReference>
<evidence type="ECO:0000313" key="9">
    <source>
        <dbReference type="EMBL" id="SVA38349.1"/>
    </source>
</evidence>
<evidence type="ECO:0000256" key="2">
    <source>
        <dbReference type="ARBA" id="ARBA00022475"/>
    </source>
</evidence>
<keyword evidence="5 7" id="KW-1133">Transmembrane helix</keyword>
<feature type="transmembrane region" description="Helical" evidence="7">
    <location>
        <begin position="431"/>
        <end position="459"/>
    </location>
</feature>
<dbReference type="PANTHER" id="PTHR33362:SF7">
    <property type="entry name" value="SLL1103 PROTEIN"/>
    <property type="match status" value="1"/>
</dbReference>
<feature type="transmembrane region" description="Helical" evidence="7">
    <location>
        <begin position="313"/>
        <end position="332"/>
    </location>
</feature>
<proteinExistence type="predicted"/>
<gene>
    <name evidence="9" type="ORF">METZ01_LOCUS91203</name>
</gene>
<keyword evidence="2" id="KW-1003">Cell membrane</keyword>
<evidence type="ECO:0000256" key="6">
    <source>
        <dbReference type="ARBA" id="ARBA00023136"/>
    </source>
</evidence>
<evidence type="ECO:0000256" key="5">
    <source>
        <dbReference type="ARBA" id="ARBA00022989"/>
    </source>
</evidence>
<dbReference type="NCBIfam" id="TIGR00786">
    <property type="entry name" value="dctM"/>
    <property type="match status" value="1"/>
</dbReference>
<dbReference type="PANTHER" id="PTHR33362">
    <property type="entry name" value="SIALIC ACID TRAP TRANSPORTER PERMEASE PROTEIN SIAT-RELATED"/>
    <property type="match status" value="1"/>
</dbReference>
<dbReference type="GO" id="GO:0022857">
    <property type="term" value="F:transmembrane transporter activity"/>
    <property type="evidence" value="ECO:0007669"/>
    <property type="project" value="TreeGrafter"/>
</dbReference>
<feature type="domain" description="TRAP C4-dicarboxylate transport system permease DctM subunit" evidence="8">
    <location>
        <begin position="12"/>
        <end position="455"/>
    </location>
</feature>
<sequence>MTSEFLGFTMFGVTMITLLLGFPVALTIAGSALIFALIGDYFELFNLGILSLYPLRIFGVMKAETLVAVPLFVFMGVMLEKSGIAFKLLEAMGKLFGKRAGGLGISVIVVGALLAASTGIVGATVVTMGLMSLPVMTKAGYSTRLSSGLICASGTLGQIIPPSIVLVLLADILQGANEQASELKGELVPDNPVTAIDLFAGALLPGLLLVGLYLFYQIILASTNPSLCPALVENNHDDKVSGHEIKFFQLLKIILSPLILIIVVLGSILTGIATPTESAAVGAVGATIIAILSRQFNLEILKVVSRETTKISSMVFIILIGASMFSLVFRGFGGDVVVEEFLLNLPGGPISAMLIVMTIIFFLGFFLDFIEIIFVVVPIVSPILIAMGFDPLWLGVMIGINLQTSFLTPPFGFSLFYLRGVAAKEVKTEDIYLGVIPFIAIQILGLSLIWIFPQIVLWLPNLIFK</sequence>
<dbReference type="InterPro" id="IPR010656">
    <property type="entry name" value="DctM"/>
</dbReference>
<evidence type="ECO:0000256" key="7">
    <source>
        <dbReference type="SAM" id="Phobius"/>
    </source>
</evidence>
<evidence type="ECO:0000259" key="8">
    <source>
        <dbReference type="Pfam" id="PF06808"/>
    </source>
</evidence>
<dbReference type="GO" id="GO:0005886">
    <property type="term" value="C:plasma membrane"/>
    <property type="evidence" value="ECO:0007669"/>
    <property type="project" value="UniProtKB-SubCell"/>
</dbReference>
<feature type="transmembrane region" description="Helical" evidence="7">
    <location>
        <begin position="253"/>
        <end position="273"/>
    </location>
</feature>
<name>A0A381VDA2_9ZZZZ</name>
<protein>
    <recommendedName>
        <fullName evidence="8">TRAP C4-dicarboxylate transport system permease DctM subunit domain-containing protein</fullName>
    </recommendedName>
</protein>
<evidence type="ECO:0000256" key="3">
    <source>
        <dbReference type="ARBA" id="ARBA00022519"/>
    </source>
</evidence>
<dbReference type="Pfam" id="PF06808">
    <property type="entry name" value="DctM"/>
    <property type="match status" value="1"/>
</dbReference>
<evidence type="ECO:0000256" key="1">
    <source>
        <dbReference type="ARBA" id="ARBA00004429"/>
    </source>
</evidence>
<feature type="transmembrane region" description="Helical" evidence="7">
    <location>
        <begin position="198"/>
        <end position="216"/>
    </location>
</feature>
<keyword evidence="6 7" id="KW-0472">Membrane</keyword>
<comment type="subcellular location">
    <subcellularLocation>
        <location evidence="1">Cell inner membrane</location>
        <topology evidence="1">Multi-pass membrane protein</topology>
    </subcellularLocation>
</comment>
<feature type="transmembrane region" description="Helical" evidence="7">
    <location>
        <begin position="58"/>
        <end position="79"/>
    </location>
</feature>